<comment type="caution">
    <text evidence="2">The sequence shown here is derived from an EMBL/GenBank/DDBJ whole genome shotgun (WGS) entry which is preliminary data.</text>
</comment>
<dbReference type="AlphaFoldDB" id="A0A7W4ZA49"/>
<protein>
    <recommendedName>
        <fullName evidence="4">Gluconate 2-dehydrogenase subunit 3</fullName>
    </recommendedName>
</protein>
<reference evidence="2 3" key="1">
    <citation type="submission" date="2020-08" db="EMBL/GenBank/DDBJ databases">
        <title>Genomic Encyclopedia of Type Strains, Phase III (KMG-III): the genomes of soil and plant-associated and newly described type strains.</title>
        <authorList>
            <person name="Whitman W."/>
        </authorList>
    </citation>
    <scope>NUCLEOTIDE SEQUENCE [LARGE SCALE GENOMIC DNA]</scope>
    <source>
        <strain evidence="2 3">CECT 8799</strain>
    </source>
</reference>
<dbReference type="EMBL" id="JACHWZ010000017">
    <property type="protein sequence ID" value="MBB3062503.1"/>
    <property type="molecule type" value="Genomic_DNA"/>
</dbReference>
<sequence>MNRRELLKMIAAATGAAFVGGNVLLTGCTRREPPEEYRFDATHVALLDEIAETIIPRTNTPGAKDAQVGQFMTVMVNDCYISEEQAVFHRGITQLQTASLESYDTAFMDLSPGDRHSLISQLDRESRLHNAGQTDPHYFTMMKQLTLFGFFTSKLGATEVLRYAAIPGHFEGCIPYTEGDRAWAT</sequence>
<dbReference type="Proteomes" id="UP000535937">
    <property type="component" value="Unassembled WGS sequence"/>
</dbReference>
<dbReference type="PROSITE" id="PS51257">
    <property type="entry name" value="PROKAR_LIPOPROTEIN"/>
    <property type="match status" value="1"/>
</dbReference>
<evidence type="ECO:0008006" key="4">
    <source>
        <dbReference type="Google" id="ProtNLM"/>
    </source>
</evidence>
<name>A0A7W4ZA49_9GAMM</name>
<dbReference type="RefSeq" id="WP_183461860.1">
    <property type="nucleotide sequence ID" value="NZ_JACHWZ010000017.1"/>
</dbReference>
<evidence type="ECO:0000313" key="3">
    <source>
        <dbReference type="Proteomes" id="UP000535937"/>
    </source>
</evidence>
<evidence type="ECO:0000313" key="2">
    <source>
        <dbReference type="EMBL" id="MBB3062503.1"/>
    </source>
</evidence>
<proteinExistence type="predicted"/>
<dbReference type="NCBIfam" id="TIGR01409">
    <property type="entry name" value="TAT_signal_seq"/>
    <property type="match status" value="1"/>
</dbReference>
<keyword evidence="3" id="KW-1185">Reference proteome</keyword>
<dbReference type="InterPro" id="IPR019546">
    <property type="entry name" value="TAT_signal_bac_arc"/>
</dbReference>
<keyword evidence="1" id="KW-0732">Signal</keyword>
<gene>
    <name evidence="2" type="ORF">FHS09_003352</name>
</gene>
<organism evidence="2 3">
    <name type="scientific">Microbulbifer rhizosphaerae</name>
    <dbReference type="NCBI Taxonomy" id="1562603"/>
    <lineage>
        <taxon>Bacteria</taxon>
        <taxon>Pseudomonadati</taxon>
        <taxon>Pseudomonadota</taxon>
        <taxon>Gammaproteobacteria</taxon>
        <taxon>Cellvibrionales</taxon>
        <taxon>Microbulbiferaceae</taxon>
        <taxon>Microbulbifer</taxon>
    </lineage>
</organism>
<dbReference type="Pfam" id="PF13618">
    <property type="entry name" value="Gluconate_2-dh3"/>
    <property type="match status" value="1"/>
</dbReference>
<evidence type="ECO:0000256" key="1">
    <source>
        <dbReference type="ARBA" id="ARBA00022729"/>
    </source>
</evidence>
<accession>A0A7W4ZA49</accession>
<dbReference type="InterPro" id="IPR027056">
    <property type="entry name" value="Gluconate_2DH_su3"/>
</dbReference>